<keyword evidence="2" id="KW-1185">Reference proteome</keyword>
<gene>
    <name evidence="1" type="ORF">OSB04_024213</name>
</gene>
<evidence type="ECO:0000313" key="2">
    <source>
        <dbReference type="Proteomes" id="UP001172457"/>
    </source>
</evidence>
<protein>
    <submittedName>
        <fullName evidence="1">Uncharacterized protein</fullName>
    </submittedName>
</protein>
<proteinExistence type="predicted"/>
<name>A0AA38WDN1_9ASTR</name>
<dbReference type="Proteomes" id="UP001172457">
    <property type="component" value="Chromosome 6"/>
</dbReference>
<dbReference type="EMBL" id="JARYMX010000006">
    <property type="protein sequence ID" value="KAJ9544506.1"/>
    <property type="molecule type" value="Genomic_DNA"/>
</dbReference>
<accession>A0AA38WDN1</accession>
<comment type="caution">
    <text evidence="1">The sequence shown here is derived from an EMBL/GenBank/DDBJ whole genome shotgun (WGS) entry which is preliminary data.</text>
</comment>
<dbReference type="AlphaFoldDB" id="A0AA38WDN1"/>
<evidence type="ECO:0000313" key="1">
    <source>
        <dbReference type="EMBL" id="KAJ9544506.1"/>
    </source>
</evidence>
<reference evidence="1" key="1">
    <citation type="submission" date="2023-03" db="EMBL/GenBank/DDBJ databases">
        <title>Chromosome-scale reference genome and RAD-based genetic map of yellow starthistle (Centaurea solstitialis) reveal putative structural variation and QTLs associated with invader traits.</title>
        <authorList>
            <person name="Reatini B."/>
            <person name="Cang F.A."/>
            <person name="Jiang Q."/>
            <person name="Mckibben M.T.W."/>
            <person name="Barker M.S."/>
            <person name="Rieseberg L.H."/>
            <person name="Dlugosch K.M."/>
        </authorList>
    </citation>
    <scope>NUCLEOTIDE SEQUENCE</scope>
    <source>
        <strain evidence="1">CAN-66</strain>
        <tissue evidence="1">Leaf</tissue>
    </source>
</reference>
<sequence>MGVFTNTIVELYGRKGEFWGVSRSQVASFVRSENLRDLTPRPEVAGVGRSLGLRDSGIHTSMVTTRRNSGSSGGEDQEIPDLRDIIASQVGEVLHSLLPGLFDQMKREMTELVTQQVQTATTG</sequence>
<organism evidence="1 2">
    <name type="scientific">Centaurea solstitialis</name>
    <name type="common">yellow star-thistle</name>
    <dbReference type="NCBI Taxonomy" id="347529"/>
    <lineage>
        <taxon>Eukaryota</taxon>
        <taxon>Viridiplantae</taxon>
        <taxon>Streptophyta</taxon>
        <taxon>Embryophyta</taxon>
        <taxon>Tracheophyta</taxon>
        <taxon>Spermatophyta</taxon>
        <taxon>Magnoliopsida</taxon>
        <taxon>eudicotyledons</taxon>
        <taxon>Gunneridae</taxon>
        <taxon>Pentapetalae</taxon>
        <taxon>asterids</taxon>
        <taxon>campanulids</taxon>
        <taxon>Asterales</taxon>
        <taxon>Asteraceae</taxon>
        <taxon>Carduoideae</taxon>
        <taxon>Cardueae</taxon>
        <taxon>Centaureinae</taxon>
        <taxon>Centaurea</taxon>
    </lineage>
</organism>